<keyword evidence="4" id="KW-1185">Reference proteome</keyword>
<gene>
    <name evidence="3" type="ORF">SAMN05421771_3633</name>
</gene>
<organism evidence="3 4">
    <name type="scientific">Granulicella pectinivorans</name>
    <dbReference type="NCBI Taxonomy" id="474950"/>
    <lineage>
        <taxon>Bacteria</taxon>
        <taxon>Pseudomonadati</taxon>
        <taxon>Acidobacteriota</taxon>
        <taxon>Terriglobia</taxon>
        <taxon>Terriglobales</taxon>
        <taxon>Acidobacteriaceae</taxon>
        <taxon>Granulicella</taxon>
    </lineage>
</organism>
<evidence type="ECO:0000256" key="2">
    <source>
        <dbReference type="ARBA" id="ARBA00023002"/>
    </source>
</evidence>
<evidence type="ECO:0000313" key="3">
    <source>
        <dbReference type="EMBL" id="SFS20422.1"/>
    </source>
</evidence>
<dbReference type="FunFam" id="3.40.50.720:FF:000084">
    <property type="entry name" value="Short-chain dehydrogenase reductase"/>
    <property type="match status" value="1"/>
</dbReference>
<keyword evidence="2" id="KW-0560">Oxidoreductase</keyword>
<dbReference type="OrthoDB" id="9803333at2"/>
<dbReference type="STRING" id="474950.SAMN05421771_3633"/>
<dbReference type="EMBL" id="FOZL01000002">
    <property type="protein sequence ID" value="SFS20422.1"/>
    <property type="molecule type" value="Genomic_DNA"/>
</dbReference>
<dbReference type="AlphaFoldDB" id="A0A1I6MXJ1"/>
<dbReference type="PRINTS" id="PR00080">
    <property type="entry name" value="SDRFAMILY"/>
</dbReference>
<dbReference type="CDD" id="cd05233">
    <property type="entry name" value="SDR_c"/>
    <property type="match status" value="1"/>
</dbReference>
<dbReference type="Proteomes" id="UP000199024">
    <property type="component" value="Unassembled WGS sequence"/>
</dbReference>
<accession>A0A1I6MXJ1</accession>
<dbReference type="RefSeq" id="WP_089842203.1">
    <property type="nucleotide sequence ID" value="NZ_FOZL01000002.1"/>
</dbReference>
<dbReference type="PANTHER" id="PTHR43639:SF1">
    <property type="entry name" value="SHORT-CHAIN DEHYDROGENASE_REDUCTASE FAMILY PROTEIN"/>
    <property type="match status" value="1"/>
</dbReference>
<dbReference type="InterPro" id="IPR020904">
    <property type="entry name" value="Sc_DH/Rdtase_CS"/>
</dbReference>
<dbReference type="InterPro" id="IPR036291">
    <property type="entry name" value="NAD(P)-bd_dom_sf"/>
</dbReference>
<comment type="similarity">
    <text evidence="1">Belongs to the short-chain dehydrogenases/reductases (SDR) family.</text>
</comment>
<dbReference type="PROSITE" id="PS00061">
    <property type="entry name" value="ADH_SHORT"/>
    <property type="match status" value="1"/>
</dbReference>
<dbReference type="InterPro" id="IPR002347">
    <property type="entry name" value="SDR_fam"/>
</dbReference>
<dbReference type="PANTHER" id="PTHR43639">
    <property type="entry name" value="OXIDOREDUCTASE, SHORT-CHAIN DEHYDROGENASE/REDUCTASE FAMILY (AFU_ORTHOLOGUE AFUA_5G02870)"/>
    <property type="match status" value="1"/>
</dbReference>
<name>A0A1I6MXJ1_9BACT</name>
<reference evidence="3 4" key="1">
    <citation type="submission" date="2016-10" db="EMBL/GenBank/DDBJ databases">
        <authorList>
            <person name="de Groot N.N."/>
        </authorList>
    </citation>
    <scope>NUCLEOTIDE SEQUENCE [LARGE SCALE GENOMIC DNA]</scope>
    <source>
        <strain evidence="3 4">DSM 21001</strain>
    </source>
</reference>
<evidence type="ECO:0000313" key="4">
    <source>
        <dbReference type="Proteomes" id="UP000199024"/>
    </source>
</evidence>
<proteinExistence type="inferred from homology"/>
<protein>
    <submittedName>
        <fullName evidence="3">NAD(P)-dependent dehydrogenase, short-chain alcohol dehydrogenase family</fullName>
    </submittedName>
</protein>
<dbReference type="PRINTS" id="PR00081">
    <property type="entry name" value="GDHRDH"/>
</dbReference>
<evidence type="ECO:0000256" key="1">
    <source>
        <dbReference type="ARBA" id="ARBA00006484"/>
    </source>
</evidence>
<dbReference type="Pfam" id="PF13561">
    <property type="entry name" value="adh_short_C2"/>
    <property type="match status" value="1"/>
</dbReference>
<dbReference type="Gene3D" id="3.40.50.720">
    <property type="entry name" value="NAD(P)-binding Rossmann-like Domain"/>
    <property type="match status" value="1"/>
</dbReference>
<sequence length="255" mass="27859">MQRYANYPSLEGRSVLITGGGSGIGAAMVEQFAMQGARVAFLDVAEQVSRQLVEDLATRCAYPPLFLCCDLTDIVALRAAVLAVTRSCGPPTVLVNNAGSDDRHTFEEVTPEYWDQRIAVNLKHQFFAAQAVAPGMKAAGGGAIINMSSIAWMIPSASLSVYTTAKAAIVGMTRSLAHDLGEDRIRVNCVLPGAILTERQRRLWMSPDYEREILSRQCLKRHILPEEVARLVLFLAADDSEAMTNQNYIIDGGWI</sequence>
<dbReference type="SUPFAM" id="SSF51735">
    <property type="entry name" value="NAD(P)-binding Rossmann-fold domains"/>
    <property type="match status" value="1"/>
</dbReference>
<dbReference type="GO" id="GO:0016491">
    <property type="term" value="F:oxidoreductase activity"/>
    <property type="evidence" value="ECO:0007669"/>
    <property type="project" value="UniProtKB-KW"/>
</dbReference>